<comment type="subunit">
    <text evidence="4">Part of the SecDF-YidC-YajC translocase complex. The SecDF-YidC-YajC translocase forms a supercomplex with SecYEG, called the holo-translocon (HTL).</text>
</comment>
<dbReference type="AlphaFoldDB" id="A0A850PAI6"/>
<sequence length="139" mass="14888">MVPARIRQPAFAGDFRVTSLFISPAYAQSAGGGAFSSAGLIAMAPYLLIFVVFYFLLIRPQQQKQKQLRSQLSGLRRGDRVVTAGGIVGVVQKVREGSSEIDVEIAPNVRVIVLRDTISTILSSTAKPANDSAEPAKKA</sequence>
<evidence type="ECO:0000256" key="2">
    <source>
        <dbReference type="ARBA" id="ARBA00004162"/>
    </source>
</evidence>
<feature type="transmembrane region" description="Helical" evidence="13">
    <location>
        <begin position="34"/>
        <end position="57"/>
    </location>
</feature>
<dbReference type="GO" id="GO:0015031">
    <property type="term" value="P:protein transport"/>
    <property type="evidence" value="ECO:0007669"/>
    <property type="project" value="UniProtKB-KW"/>
</dbReference>
<comment type="similarity">
    <text evidence="3">Belongs to the YajC family.</text>
</comment>
<dbReference type="GO" id="GO:0005886">
    <property type="term" value="C:plasma membrane"/>
    <property type="evidence" value="ECO:0007669"/>
    <property type="project" value="UniProtKB-SubCell"/>
</dbReference>
<dbReference type="Proteomes" id="UP000585665">
    <property type="component" value="Unassembled WGS sequence"/>
</dbReference>
<protein>
    <recommendedName>
        <fullName evidence="5">Sec translocon accessory complex subunit YajC</fullName>
    </recommendedName>
</protein>
<keyword evidence="10 13" id="KW-1133">Transmembrane helix</keyword>
<evidence type="ECO:0000256" key="9">
    <source>
        <dbReference type="ARBA" id="ARBA00022927"/>
    </source>
</evidence>
<keyword evidence="15" id="KW-1185">Reference proteome</keyword>
<name>A0A850PAI6_9PROT</name>
<dbReference type="RefSeq" id="WP_176613984.1">
    <property type="nucleotide sequence ID" value="NZ_JABXXR010000087.1"/>
</dbReference>
<evidence type="ECO:0000313" key="14">
    <source>
        <dbReference type="EMBL" id="NVN41064.1"/>
    </source>
</evidence>
<evidence type="ECO:0000256" key="5">
    <source>
        <dbReference type="ARBA" id="ARBA00014962"/>
    </source>
</evidence>
<comment type="caution">
    <text evidence="14">The sequence shown here is derived from an EMBL/GenBank/DDBJ whole genome shotgun (WGS) entry which is preliminary data.</text>
</comment>
<evidence type="ECO:0000256" key="4">
    <source>
        <dbReference type="ARBA" id="ARBA00011718"/>
    </source>
</evidence>
<comment type="subcellular location">
    <subcellularLocation>
        <location evidence="2">Cell membrane</location>
        <topology evidence="2">Single-pass membrane protein</topology>
    </subcellularLocation>
</comment>
<dbReference type="InterPro" id="IPR003849">
    <property type="entry name" value="Preprotein_translocase_YajC"/>
</dbReference>
<keyword evidence="6" id="KW-0813">Transport</keyword>
<dbReference type="NCBIfam" id="TIGR00739">
    <property type="entry name" value="yajC"/>
    <property type="match status" value="1"/>
</dbReference>
<evidence type="ECO:0000256" key="8">
    <source>
        <dbReference type="ARBA" id="ARBA00022692"/>
    </source>
</evidence>
<dbReference type="PRINTS" id="PR01853">
    <property type="entry name" value="YAJCTRNLCASE"/>
</dbReference>
<accession>A0A850PAI6</accession>
<dbReference type="Pfam" id="PF02699">
    <property type="entry name" value="YajC"/>
    <property type="match status" value="1"/>
</dbReference>
<evidence type="ECO:0000256" key="7">
    <source>
        <dbReference type="ARBA" id="ARBA00022475"/>
    </source>
</evidence>
<evidence type="ECO:0000256" key="10">
    <source>
        <dbReference type="ARBA" id="ARBA00022989"/>
    </source>
</evidence>
<evidence type="ECO:0000256" key="3">
    <source>
        <dbReference type="ARBA" id="ARBA00006742"/>
    </source>
</evidence>
<evidence type="ECO:0000256" key="13">
    <source>
        <dbReference type="SAM" id="Phobius"/>
    </source>
</evidence>
<organism evidence="14 15">
    <name type="scientific">Ameyamaea chiangmaiensis</name>
    <dbReference type="NCBI Taxonomy" id="442969"/>
    <lineage>
        <taxon>Bacteria</taxon>
        <taxon>Pseudomonadati</taxon>
        <taxon>Pseudomonadota</taxon>
        <taxon>Alphaproteobacteria</taxon>
        <taxon>Acetobacterales</taxon>
        <taxon>Acetobacteraceae</taxon>
        <taxon>Ameyamaea</taxon>
    </lineage>
</organism>
<dbReference type="SMART" id="SM01323">
    <property type="entry name" value="YajC"/>
    <property type="match status" value="1"/>
</dbReference>
<keyword evidence="8 13" id="KW-0812">Transmembrane</keyword>
<evidence type="ECO:0000256" key="11">
    <source>
        <dbReference type="ARBA" id="ARBA00023010"/>
    </source>
</evidence>
<proteinExistence type="inferred from homology"/>
<evidence type="ECO:0000313" key="15">
    <source>
        <dbReference type="Proteomes" id="UP000585665"/>
    </source>
</evidence>
<reference evidence="14 15" key="1">
    <citation type="submission" date="2020-06" db="EMBL/GenBank/DDBJ databases">
        <title>Description of novel acetic acid bacteria.</title>
        <authorList>
            <person name="Sombolestani A."/>
        </authorList>
    </citation>
    <scope>NUCLEOTIDE SEQUENCE [LARGE SCALE GENOMIC DNA]</scope>
    <source>
        <strain evidence="14 15">LMG 27010</strain>
    </source>
</reference>
<gene>
    <name evidence="14" type="primary">yajC</name>
    <name evidence="14" type="ORF">HUK82_10915</name>
</gene>
<comment type="function">
    <text evidence="1">The SecYEG-SecDF-YajC-YidC holo-translocon (HTL) protein secretase/insertase is a supercomplex required for protein secretion, insertion of proteins into membranes, and assembly of membrane protein complexes. While the SecYEG complex is essential for assembly of a number of proteins and complexes, the SecDF-YajC-YidC subcomplex facilitates these functions.</text>
</comment>
<keyword evidence="11" id="KW-0811">Translocation</keyword>
<evidence type="ECO:0000256" key="12">
    <source>
        <dbReference type="ARBA" id="ARBA00023136"/>
    </source>
</evidence>
<dbReference type="EMBL" id="JABXXR010000087">
    <property type="protein sequence ID" value="NVN41064.1"/>
    <property type="molecule type" value="Genomic_DNA"/>
</dbReference>
<keyword evidence="7" id="KW-1003">Cell membrane</keyword>
<evidence type="ECO:0000256" key="6">
    <source>
        <dbReference type="ARBA" id="ARBA00022448"/>
    </source>
</evidence>
<dbReference type="PANTHER" id="PTHR33909">
    <property type="entry name" value="SEC TRANSLOCON ACCESSORY COMPLEX SUBUNIT YAJC"/>
    <property type="match status" value="1"/>
</dbReference>
<dbReference type="PANTHER" id="PTHR33909:SF1">
    <property type="entry name" value="SEC TRANSLOCON ACCESSORY COMPLEX SUBUNIT YAJC"/>
    <property type="match status" value="1"/>
</dbReference>
<evidence type="ECO:0000256" key="1">
    <source>
        <dbReference type="ARBA" id="ARBA00002061"/>
    </source>
</evidence>
<keyword evidence="12 13" id="KW-0472">Membrane</keyword>
<keyword evidence="9" id="KW-0653">Protein transport</keyword>